<organism evidence="1 2">
    <name type="scientific">Salmo trutta</name>
    <name type="common">Brown trout</name>
    <dbReference type="NCBI Taxonomy" id="8032"/>
    <lineage>
        <taxon>Eukaryota</taxon>
        <taxon>Metazoa</taxon>
        <taxon>Chordata</taxon>
        <taxon>Craniata</taxon>
        <taxon>Vertebrata</taxon>
        <taxon>Euteleostomi</taxon>
        <taxon>Actinopterygii</taxon>
        <taxon>Neopterygii</taxon>
        <taxon>Teleostei</taxon>
        <taxon>Protacanthopterygii</taxon>
        <taxon>Salmoniformes</taxon>
        <taxon>Salmonidae</taxon>
        <taxon>Salmoninae</taxon>
        <taxon>Salmo</taxon>
    </lineage>
</organism>
<accession>A0A673Z8W9</accession>
<evidence type="ECO:0000313" key="1">
    <source>
        <dbReference type="Ensembl" id="ENSSTUP00000043689.1"/>
    </source>
</evidence>
<reference evidence="1" key="1">
    <citation type="submission" date="2025-08" db="UniProtKB">
        <authorList>
            <consortium name="Ensembl"/>
        </authorList>
    </citation>
    <scope>IDENTIFICATION</scope>
</reference>
<dbReference type="Ensembl" id="ENSSTUT00000045606.1">
    <property type="protein sequence ID" value="ENSSTUP00000043689.1"/>
    <property type="gene ID" value="ENSSTUG00000018463.1"/>
</dbReference>
<dbReference type="Proteomes" id="UP000472277">
    <property type="component" value="Chromosome 27"/>
</dbReference>
<dbReference type="AlphaFoldDB" id="A0A673Z8W9"/>
<sequence>MTVVMEHPFKQLPADKQVETRSFLYSLHQLFHMVKVQTGELGAIKKRTTILLSLF</sequence>
<name>A0A673Z8W9_SALTR</name>
<proteinExistence type="predicted"/>
<keyword evidence="2" id="KW-1185">Reference proteome</keyword>
<dbReference type="InParanoid" id="A0A673Z8W9"/>
<evidence type="ECO:0000313" key="2">
    <source>
        <dbReference type="Proteomes" id="UP000472277"/>
    </source>
</evidence>
<protein>
    <submittedName>
        <fullName evidence="1">Uncharacterized protein</fullName>
    </submittedName>
</protein>
<reference evidence="1" key="2">
    <citation type="submission" date="2025-09" db="UniProtKB">
        <authorList>
            <consortium name="Ensembl"/>
        </authorList>
    </citation>
    <scope>IDENTIFICATION</scope>
</reference>